<dbReference type="OrthoDB" id="5534248at2759"/>
<keyword evidence="2" id="KW-1185">Reference proteome</keyword>
<reference evidence="1 2" key="1">
    <citation type="journal article" date="2018" name="MBio">
        <title>Comparative Genomics Reveals the Core Gene Toolbox for the Fungus-Insect Symbiosis.</title>
        <authorList>
            <person name="Wang Y."/>
            <person name="Stata M."/>
            <person name="Wang W."/>
            <person name="Stajich J.E."/>
            <person name="White M.M."/>
            <person name="Moncalvo J.M."/>
        </authorList>
    </citation>
    <scope>NUCLEOTIDE SEQUENCE [LARGE SCALE GENOMIC DNA]</scope>
    <source>
        <strain evidence="1 2">SWE-8-4</strain>
    </source>
</reference>
<dbReference type="AlphaFoldDB" id="A0A2T9YHY0"/>
<name>A0A2T9YHY0_9FUNG</name>
<evidence type="ECO:0000313" key="2">
    <source>
        <dbReference type="Proteomes" id="UP000245383"/>
    </source>
</evidence>
<evidence type="ECO:0000313" key="1">
    <source>
        <dbReference type="EMBL" id="PVU91933.1"/>
    </source>
</evidence>
<protein>
    <submittedName>
        <fullName evidence="1">Uncharacterized protein</fullName>
    </submittedName>
</protein>
<dbReference type="EMBL" id="MBFR01000180">
    <property type="protein sequence ID" value="PVU91933.1"/>
    <property type="molecule type" value="Genomic_DNA"/>
</dbReference>
<dbReference type="Proteomes" id="UP000245383">
    <property type="component" value="Unassembled WGS sequence"/>
</dbReference>
<comment type="caution">
    <text evidence="1">The sequence shown here is derived from an EMBL/GenBank/DDBJ whole genome shotgun (WGS) entry which is preliminary data.</text>
</comment>
<accession>A0A2T9YHY0</accession>
<organism evidence="1 2">
    <name type="scientific">Smittium simulii</name>
    <dbReference type="NCBI Taxonomy" id="133385"/>
    <lineage>
        <taxon>Eukaryota</taxon>
        <taxon>Fungi</taxon>
        <taxon>Fungi incertae sedis</taxon>
        <taxon>Zoopagomycota</taxon>
        <taxon>Kickxellomycotina</taxon>
        <taxon>Harpellomycetes</taxon>
        <taxon>Harpellales</taxon>
        <taxon>Legeriomycetaceae</taxon>
        <taxon>Smittium</taxon>
    </lineage>
</organism>
<sequence length="571" mass="63900">MTKTDNPSAVDDSPSLMRPSIININKIEKNPNNIFIALNKKRRFIEISLMHFINNTKPKNLKKVTLSCSDKIIGCSWDQFATDTVAAINYAINFISSTYIVIQQDKILRTTYFNFNNVKDAEKIISAAIVYDDRLVDVYKTVKLEEGTQIITIPSFKKVNIINLRDEIKNLFTPHGTIVDGSAFKMRNKNGIHPFGLKFLFKKSNGEFEIPNFLELDNNLMTMTYNKNSTAVHNSNAEIKKKVTAKNLEQKTGSILQKFVKIDCDFNDKTINKSTELPNSALKNYNSVADNDNAVEGFILDINGNIITSPNAKLSIWTKYFGDLVDDTTGNKVIIALKAAPNNKAAGINTIPSEILKLEISIIVPIAANKLSRIEQKYNILANEQADFDKTYDKVSQSALLTKIKSVGIGGKLLSFIESLYKNPKMCVRIDNQVSQLVNFNYVSGLTTKISGLLFAYNAVVVAEALDTLKLALNTITKWADVHEMQINSSKRAGVGKNASLNRHRIDFADLTKNPIKAGASTWISDRYDKNDKSKIYIFIKTHNMGTTSNWINLQLLDSEIKLGLEDIGKI</sequence>
<gene>
    <name evidence="1" type="ORF">BB561_004134</name>
</gene>
<proteinExistence type="predicted"/>